<evidence type="ECO:0000256" key="1">
    <source>
        <dbReference type="SAM" id="SignalP"/>
    </source>
</evidence>
<dbReference type="PATRIC" id="fig|869212.3.peg.2978"/>
<evidence type="ECO:0000259" key="2">
    <source>
        <dbReference type="Pfam" id="PF04784"/>
    </source>
</evidence>
<evidence type="ECO:0000313" key="3">
    <source>
        <dbReference type="EMBL" id="AFM13593.1"/>
    </source>
</evidence>
<reference evidence="3 4" key="1">
    <citation type="submission" date="2012-06" db="EMBL/GenBank/DDBJ databases">
        <title>The complete chromosome of genome of Turneriella parva DSM 21527.</title>
        <authorList>
            <consortium name="US DOE Joint Genome Institute (JGI-PGF)"/>
            <person name="Lucas S."/>
            <person name="Han J."/>
            <person name="Lapidus A."/>
            <person name="Bruce D."/>
            <person name="Goodwin L."/>
            <person name="Pitluck S."/>
            <person name="Peters L."/>
            <person name="Kyrpides N."/>
            <person name="Mavromatis K."/>
            <person name="Ivanova N."/>
            <person name="Mikhailova N."/>
            <person name="Chertkov O."/>
            <person name="Detter J.C."/>
            <person name="Tapia R."/>
            <person name="Han C."/>
            <person name="Land M."/>
            <person name="Hauser L."/>
            <person name="Markowitz V."/>
            <person name="Cheng J.-F."/>
            <person name="Hugenholtz P."/>
            <person name="Woyke T."/>
            <person name="Wu D."/>
            <person name="Gronow S."/>
            <person name="Wellnitz S."/>
            <person name="Brambilla E."/>
            <person name="Klenk H.-P."/>
            <person name="Eisen J.A."/>
        </authorList>
    </citation>
    <scope>NUCLEOTIDE SEQUENCE [LARGE SCALE GENOMIC DNA]</scope>
    <source>
        <strain evidence="4">ATCC BAA-1111 / DSM 21527 / NCTC 11395 / H</strain>
    </source>
</reference>
<dbReference type="InterPro" id="IPR006869">
    <property type="entry name" value="DUF547"/>
</dbReference>
<dbReference type="AlphaFoldDB" id="I4B8I6"/>
<accession>I4B8I6</accession>
<keyword evidence="1" id="KW-0732">Signal</keyword>
<feature type="chain" id="PRO_5003686022" description="DUF547 domain-containing protein" evidence="1">
    <location>
        <begin position="22"/>
        <end position="239"/>
    </location>
</feature>
<gene>
    <name evidence="3" type="ordered locus">Turpa_2954</name>
</gene>
<feature type="domain" description="DUF547" evidence="2">
    <location>
        <begin position="78"/>
        <end position="181"/>
    </location>
</feature>
<proteinExistence type="predicted"/>
<dbReference type="PANTHER" id="PTHR46361:SF3">
    <property type="entry name" value="ELECTRON CARRIER_ PROTEIN DISULFIDE OXIDOREDUCTASE"/>
    <property type="match status" value="1"/>
</dbReference>
<evidence type="ECO:0000313" key="4">
    <source>
        <dbReference type="Proteomes" id="UP000006048"/>
    </source>
</evidence>
<dbReference type="KEGG" id="tpx:Turpa_2954"/>
<dbReference type="Proteomes" id="UP000006048">
    <property type="component" value="Chromosome"/>
</dbReference>
<feature type="signal peptide" evidence="1">
    <location>
        <begin position="1"/>
        <end position="21"/>
    </location>
</feature>
<keyword evidence="4" id="KW-1185">Reference proteome</keyword>
<protein>
    <recommendedName>
        <fullName evidence="2">DUF547 domain-containing protein</fullName>
    </recommendedName>
</protein>
<dbReference type="Pfam" id="PF04784">
    <property type="entry name" value="DUF547"/>
    <property type="match status" value="1"/>
</dbReference>
<dbReference type="STRING" id="869212.Turpa_2954"/>
<sequence>MRQIRIAILTALALSAPMVYSAEPDYSALNALLAKHVKPGSKQGITANLVNYRALKSDPQYAAALQSITDFDIKKLASKREKMAFYINAYNIGAIKKVLEKYPTTSIRIAGDGVWKEPALTIAGKPLSLDAIENEILRKMGDARIHFAIVCASLSCPDLRREAYTAAKLEQQLQAQTKLFLTNPAKGIRAESNRVYQSAIFTWFAADFKDVDAFQRRYRKDLPQAAERAEIPYNWQLNE</sequence>
<dbReference type="OrthoDB" id="526867at2"/>
<name>I4B8I6_TURPD</name>
<dbReference type="PANTHER" id="PTHR46361">
    <property type="entry name" value="ELECTRON CARRIER/ PROTEIN DISULFIDE OXIDOREDUCTASE"/>
    <property type="match status" value="1"/>
</dbReference>
<dbReference type="RefSeq" id="WP_014804095.1">
    <property type="nucleotide sequence ID" value="NC_018020.1"/>
</dbReference>
<dbReference type="HOGENOM" id="CLU_054137_1_2_12"/>
<organism evidence="3 4">
    <name type="scientific">Turneriella parva (strain ATCC BAA-1111 / DSM 21527 / NCTC 11395 / H)</name>
    <name type="common">Leptospira parva</name>
    <dbReference type="NCBI Taxonomy" id="869212"/>
    <lineage>
        <taxon>Bacteria</taxon>
        <taxon>Pseudomonadati</taxon>
        <taxon>Spirochaetota</taxon>
        <taxon>Spirochaetia</taxon>
        <taxon>Leptospirales</taxon>
        <taxon>Leptospiraceae</taxon>
        <taxon>Turneriella</taxon>
    </lineage>
</organism>
<dbReference type="EMBL" id="CP002959">
    <property type="protein sequence ID" value="AFM13593.1"/>
    <property type="molecule type" value="Genomic_DNA"/>
</dbReference>